<protein>
    <submittedName>
        <fullName evidence="5">Type 11 methyltransferase</fullName>
    </submittedName>
</protein>
<keyword evidence="2 5" id="KW-0808">Transferase</keyword>
<dbReference type="Proteomes" id="UP000033423">
    <property type="component" value="Unassembled WGS sequence"/>
</dbReference>
<dbReference type="InterPro" id="IPR025714">
    <property type="entry name" value="Methyltranfer_dom"/>
</dbReference>
<evidence type="ECO:0000256" key="2">
    <source>
        <dbReference type="ARBA" id="ARBA00022679"/>
    </source>
</evidence>
<proteinExistence type="predicted"/>
<dbReference type="PANTHER" id="PTHR43464">
    <property type="entry name" value="METHYLTRANSFERASE"/>
    <property type="match status" value="1"/>
</dbReference>
<keyword evidence="3" id="KW-0949">S-adenosyl-L-methionine</keyword>
<dbReference type="SUPFAM" id="SSF53335">
    <property type="entry name" value="S-adenosyl-L-methionine-dependent methyltransferases"/>
    <property type="match status" value="1"/>
</dbReference>
<keyword evidence="1 5" id="KW-0489">Methyltransferase</keyword>
<keyword evidence="6" id="KW-1185">Reference proteome</keyword>
<evidence type="ECO:0000313" key="5">
    <source>
        <dbReference type="EMBL" id="KJU86434.1"/>
    </source>
</evidence>
<dbReference type="Gene3D" id="3.40.50.150">
    <property type="entry name" value="Vaccinia Virus protein VP39"/>
    <property type="match status" value="1"/>
</dbReference>
<evidence type="ECO:0000259" key="4">
    <source>
        <dbReference type="Pfam" id="PF13847"/>
    </source>
</evidence>
<dbReference type="CDD" id="cd02440">
    <property type="entry name" value="AdoMet_MTases"/>
    <property type="match status" value="1"/>
</dbReference>
<dbReference type="AlphaFoldDB" id="A0A0F3GWT6"/>
<reference evidence="5 6" key="1">
    <citation type="submission" date="2015-02" db="EMBL/GenBank/DDBJ databases">
        <title>Single-cell genomics of uncultivated deep-branching MTB reveals a conserved set of magnetosome genes.</title>
        <authorList>
            <person name="Kolinko S."/>
            <person name="Richter M."/>
            <person name="Glockner F.O."/>
            <person name="Brachmann A."/>
            <person name="Schuler D."/>
        </authorList>
    </citation>
    <scope>NUCLEOTIDE SEQUENCE [LARGE SCALE GENOMIC DNA]</scope>
    <source>
        <strain evidence="5">TM-1</strain>
    </source>
</reference>
<evidence type="ECO:0000313" key="6">
    <source>
        <dbReference type="Proteomes" id="UP000033423"/>
    </source>
</evidence>
<dbReference type="PANTHER" id="PTHR43464:SF19">
    <property type="entry name" value="UBIQUINONE BIOSYNTHESIS O-METHYLTRANSFERASE, MITOCHONDRIAL"/>
    <property type="match status" value="1"/>
</dbReference>
<dbReference type="InterPro" id="IPR029063">
    <property type="entry name" value="SAM-dependent_MTases_sf"/>
</dbReference>
<evidence type="ECO:0000256" key="3">
    <source>
        <dbReference type="ARBA" id="ARBA00022691"/>
    </source>
</evidence>
<feature type="domain" description="Methyltransferase" evidence="4">
    <location>
        <begin position="32"/>
        <end position="138"/>
    </location>
</feature>
<evidence type="ECO:0000256" key="1">
    <source>
        <dbReference type="ARBA" id="ARBA00022603"/>
    </source>
</evidence>
<dbReference type="Pfam" id="PF13847">
    <property type="entry name" value="Methyltransf_31"/>
    <property type="match status" value="1"/>
</dbReference>
<dbReference type="GO" id="GO:0032259">
    <property type="term" value="P:methylation"/>
    <property type="evidence" value="ECO:0007669"/>
    <property type="project" value="UniProtKB-KW"/>
</dbReference>
<name>A0A0F3GWT6_9BACT</name>
<sequence length="204" mass="22854">MSGVTSYYDGWFYSKIIDPATEEIRHEIGSFIKDNSSVIDIGCGTGKLAFELSRRCKRVVGADLSPRMINFANSQKLRHKLSNVDFIHTDAANALNIDQEFDYAVMSLVLHSVTLIEEIKIISNLKKIAKCFIFADYAVPQPRNTKGLITFLAEFAAGGSHFKAYREFMRNNGLDNLTRQCGLSVKGQITDKAGTYKVIMAERQ</sequence>
<gene>
    <name evidence="5" type="ORF">MBAV_001372</name>
</gene>
<organism evidence="5 6">
    <name type="scientific">Candidatus Magnetobacterium bavaricum</name>
    <dbReference type="NCBI Taxonomy" id="29290"/>
    <lineage>
        <taxon>Bacteria</taxon>
        <taxon>Pseudomonadati</taxon>
        <taxon>Nitrospirota</taxon>
        <taxon>Thermodesulfovibrionia</taxon>
        <taxon>Thermodesulfovibrionales</taxon>
        <taxon>Candidatus Magnetobacteriaceae</taxon>
        <taxon>Candidatus Magnetobacterium</taxon>
    </lineage>
</organism>
<dbReference type="EMBL" id="LACI01000592">
    <property type="protein sequence ID" value="KJU86434.1"/>
    <property type="molecule type" value="Genomic_DNA"/>
</dbReference>
<accession>A0A0F3GWT6</accession>
<comment type="caution">
    <text evidence="5">The sequence shown here is derived from an EMBL/GenBank/DDBJ whole genome shotgun (WGS) entry which is preliminary data.</text>
</comment>
<dbReference type="GO" id="GO:0008168">
    <property type="term" value="F:methyltransferase activity"/>
    <property type="evidence" value="ECO:0007669"/>
    <property type="project" value="UniProtKB-KW"/>
</dbReference>